<reference evidence="3" key="1">
    <citation type="journal article" date="2023" name="G3 (Bethesda)">
        <title>Whole genome assembly and annotation of the endangered Caribbean coral Acropora cervicornis.</title>
        <authorList>
            <person name="Selwyn J.D."/>
            <person name="Vollmer S.V."/>
        </authorList>
    </citation>
    <scope>NUCLEOTIDE SEQUENCE</scope>
    <source>
        <strain evidence="3">K2</strain>
    </source>
</reference>
<evidence type="ECO:0000256" key="1">
    <source>
        <dbReference type="SAM" id="MobiDB-lite"/>
    </source>
</evidence>
<proteinExistence type="predicted"/>
<keyword evidence="2" id="KW-0812">Transmembrane</keyword>
<protein>
    <recommendedName>
        <fullName evidence="5">Transmembrane protein</fullName>
    </recommendedName>
</protein>
<organism evidence="3 4">
    <name type="scientific">Acropora cervicornis</name>
    <name type="common">Staghorn coral</name>
    <dbReference type="NCBI Taxonomy" id="6130"/>
    <lineage>
        <taxon>Eukaryota</taxon>
        <taxon>Metazoa</taxon>
        <taxon>Cnidaria</taxon>
        <taxon>Anthozoa</taxon>
        <taxon>Hexacorallia</taxon>
        <taxon>Scleractinia</taxon>
        <taxon>Astrocoeniina</taxon>
        <taxon>Acroporidae</taxon>
        <taxon>Acropora</taxon>
    </lineage>
</organism>
<sequence>MMESSSINQSSSLFLVMSAKQMPEAAACVAIKKVMFSRQRDISPNIFVVSTISFIMLISGLAVLLVIVKKNVERCEEERDCSSTESLRQRDVVTVLTLEAVTESANAESVSDGNGVSETRTSC</sequence>
<comment type="caution">
    <text evidence="3">The sequence shown here is derived from an EMBL/GenBank/DDBJ whole genome shotgun (WGS) entry which is preliminary data.</text>
</comment>
<feature type="region of interest" description="Disordered" evidence="1">
    <location>
        <begin position="103"/>
        <end position="123"/>
    </location>
</feature>
<name>A0AAD9R2I8_ACRCE</name>
<keyword evidence="2" id="KW-0472">Membrane</keyword>
<dbReference type="Proteomes" id="UP001249851">
    <property type="component" value="Unassembled WGS sequence"/>
</dbReference>
<gene>
    <name evidence="3" type="ORF">P5673_003284</name>
</gene>
<evidence type="ECO:0000256" key="2">
    <source>
        <dbReference type="SAM" id="Phobius"/>
    </source>
</evidence>
<accession>A0AAD9R2I8</accession>
<dbReference type="AlphaFoldDB" id="A0AAD9R2I8"/>
<reference evidence="3" key="2">
    <citation type="journal article" date="2023" name="Science">
        <title>Genomic signatures of disease resistance in endangered staghorn corals.</title>
        <authorList>
            <person name="Vollmer S.V."/>
            <person name="Selwyn J.D."/>
            <person name="Despard B.A."/>
            <person name="Roesel C.L."/>
        </authorList>
    </citation>
    <scope>NUCLEOTIDE SEQUENCE</scope>
    <source>
        <strain evidence="3">K2</strain>
    </source>
</reference>
<keyword evidence="2" id="KW-1133">Transmembrane helix</keyword>
<evidence type="ECO:0008006" key="5">
    <source>
        <dbReference type="Google" id="ProtNLM"/>
    </source>
</evidence>
<feature type="transmembrane region" description="Helical" evidence="2">
    <location>
        <begin position="46"/>
        <end position="68"/>
    </location>
</feature>
<evidence type="ECO:0000313" key="3">
    <source>
        <dbReference type="EMBL" id="KAK2571875.1"/>
    </source>
</evidence>
<dbReference type="EMBL" id="JARQWQ010000005">
    <property type="protein sequence ID" value="KAK2571875.1"/>
    <property type="molecule type" value="Genomic_DNA"/>
</dbReference>
<feature type="compositionally biased region" description="Polar residues" evidence="1">
    <location>
        <begin position="104"/>
        <end position="123"/>
    </location>
</feature>
<evidence type="ECO:0000313" key="4">
    <source>
        <dbReference type="Proteomes" id="UP001249851"/>
    </source>
</evidence>
<keyword evidence="4" id="KW-1185">Reference proteome</keyword>